<gene>
    <name evidence="7" type="ORF">QLQ15_02150</name>
</gene>
<dbReference type="InterPro" id="IPR020843">
    <property type="entry name" value="ER"/>
</dbReference>
<keyword evidence="2 5" id="KW-0479">Metal-binding</keyword>
<dbReference type="CDD" id="cd05283">
    <property type="entry name" value="CAD1"/>
    <property type="match status" value="1"/>
</dbReference>
<proteinExistence type="inferred from homology"/>
<evidence type="ECO:0000256" key="5">
    <source>
        <dbReference type="RuleBase" id="RU361277"/>
    </source>
</evidence>
<dbReference type="Proteomes" id="UP001321580">
    <property type="component" value="Unassembled WGS sequence"/>
</dbReference>
<dbReference type="InterPro" id="IPR047109">
    <property type="entry name" value="CAD-like"/>
</dbReference>
<evidence type="ECO:0000256" key="4">
    <source>
        <dbReference type="ARBA" id="ARBA00023002"/>
    </source>
</evidence>
<dbReference type="InterPro" id="IPR013149">
    <property type="entry name" value="ADH-like_C"/>
</dbReference>
<keyword evidence="4 7" id="KW-0560">Oxidoreductase</keyword>
<organism evidence="7 8">
    <name type="scientific">Lysobacter stagni</name>
    <dbReference type="NCBI Taxonomy" id="3045172"/>
    <lineage>
        <taxon>Bacteria</taxon>
        <taxon>Pseudomonadati</taxon>
        <taxon>Pseudomonadota</taxon>
        <taxon>Gammaproteobacteria</taxon>
        <taxon>Lysobacterales</taxon>
        <taxon>Lysobacteraceae</taxon>
        <taxon>Lysobacter</taxon>
    </lineage>
</organism>
<dbReference type="Pfam" id="PF08240">
    <property type="entry name" value="ADH_N"/>
    <property type="match status" value="1"/>
</dbReference>
<dbReference type="EMBL" id="JASGBI010000001">
    <property type="protein sequence ID" value="MDI9237710.1"/>
    <property type="molecule type" value="Genomic_DNA"/>
</dbReference>
<dbReference type="RefSeq" id="WP_283211216.1">
    <property type="nucleotide sequence ID" value="NZ_JASGBI010000001.1"/>
</dbReference>
<dbReference type="PANTHER" id="PTHR42683">
    <property type="entry name" value="ALDEHYDE REDUCTASE"/>
    <property type="match status" value="1"/>
</dbReference>
<accession>A0ABT6XCQ6</accession>
<dbReference type="SUPFAM" id="SSF51735">
    <property type="entry name" value="NAD(P)-binding Rossmann-fold domains"/>
    <property type="match status" value="1"/>
</dbReference>
<dbReference type="SUPFAM" id="SSF50129">
    <property type="entry name" value="GroES-like"/>
    <property type="match status" value="1"/>
</dbReference>
<sequence>MLKTPAYAALDATSPLAPFNIERREPGPREVLIDILYCGVCHSDIHQARDGWGGSVFPMVPGHEIVGRVSRVGSQVERFQVGEAVGVGVFVDSCRRCPSCRDGEEQYCDFGMSGTYNSYERDPVEHRFDKSRPTYGGYATMITVDQDYVLRVPEALPLDRAAPLLCAGITTYSPLKHFGVKPGDRVAVVGLGGLGHMAVKLAAAMGAHVTVLSTSESKRADAQALGAQDFASTRDGSVFKEKANTFDFIIDTVSAKHDYNAYLNLLRLDGTMVLVGLPEEPEVVSAGSLTRKRRRLAGSMIGGIRETQEMLDFCAQHGIASDIELIRIEQINEAYERMLRSDVRYRFVIDIDSLRRGGG</sequence>
<evidence type="ECO:0000313" key="7">
    <source>
        <dbReference type="EMBL" id="MDI9237710.1"/>
    </source>
</evidence>
<keyword evidence="3 5" id="KW-0862">Zinc</keyword>
<comment type="similarity">
    <text evidence="5">Belongs to the zinc-containing alcohol dehydrogenase family.</text>
</comment>
<dbReference type="InterPro" id="IPR036291">
    <property type="entry name" value="NAD(P)-bd_dom_sf"/>
</dbReference>
<evidence type="ECO:0000256" key="1">
    <source>
        <dbReference type="ARBA" id="ARBA00001947"/>
    </source>
</evidence>
<dbReference type="InterPro" id="IPR013154">
    <property type="entry name" value="ADH-like_N"/>
</dbReference>
<dbReference type="SMART" id="SM00829">
    <property type="entry name" value="PKS_ER"/>
    <property type="match status" value="1"/>
</dbReference>
<dbReference type="EC" id="1.1.-.-" evidence="7"/>
<comment type="caution">
    <text evidence="7">The sequence shown here is derived from an EMBL/GenBank/DDBJ whole genome shotgun (WGS) entry which is preliminary data.</text>
</comment>
<dbReference type="GO" id="GO:0016491">
    <property type="term" value="F:oxidoreductase activity"/>
    <property type="evidence" value="ECO:0007669"/>
    <property type="project" value="UniProtKB-KW"/>
</dbReference>
<evidence type="ECO:0000256" key="3">
    <source>
        <dbReference type="ARBA" id="ARBA00022833"/>
    </source>
</evidence>
<evidence type="ECO:0000259" key="6">
    <source>
        <dbReference type="SMART" id="SM00829"/>
    </source>
</evidence>
<dbReference type="PROSITE" id="PS00059">
    <property type="entry name" value="ADH_ZINC"/>
    <property type="match status" value="1"/>
</dbReference>
<dbReference type="Gene3D" id="3.40.50.720">
    <property type="entry name" value="NAD(P)-binding Rossmann-like Domain"/>
    <property type="match status" value="1"/>
</dbReference>
<dbReference type="InterPro" id="IPR002328">
    <property type="entry name" value="ADH_Zn_CS"/>
</dbReference>
<dbReference type="Gene3D" id="3.90.180.10">
    <property type="entry name" value="Medium-chain alcohol dehydrogenases, catalytic domain"/>
    <property type="match status" value="1"/>
</dbReference>
<dbReference type="Pfam" id="PF00107">
    <property type="entry name" value="ADH_zinc_N"/>
    <property type="match status" value="1"/>
</dbReference>
<comment type="cofactor">
    <cofactor evidence="1 5">
        <name>Zn(2+)</name>
        <dbReference type="ChEBI" id="CHEBI:29105"/>
    </cofactor>
</comment>
<evidence type="ECO:0000256" key="2">
    <source>
        <dbReference type="ARBA" id="ARBA00022723"/>
    </source>
</evidence>
<keyword evidence="8" id="KW-1185">Reference proteome</keyword>
<reference evidence="7 8" key="1">
    <citation type="submission" date="2023-05" db="EMBL/GenBank/DDBJ databases">
        <title>Lysobacter sp. strain LF1 Genome sequencing and assembly.</title>
        <authorList>
            <person name="Jung Y."/>
        </authorList>
    </citation>
    <scope>NUCLEOTIDE SEQUENCE [LARGE SCALE GENOMIC DNA]</scope>
    <source>
        <strain evidence="7 8">LF1</strain>
    </source>
</reference>
<dbReference type="InterPro" id="IPR011032">
    <property type="entry name" value="GroES-like_sf"/>
</dbReference>
<name>A0ABT6XCQ6_9GAMM</name>
<evidence type="ECO:0000313" key="8">
    <source>
        <dbReference type="Proteomes" id="UP001321580"/>
    </source>
</evidence>
<feature type="domain" description="Enoyl reductase (ER)" evidence="6">
    <location>
        <begin position="8"/>
        <end position="349"/>
    </location>
</feature>
<protein>
    <submittedName>
        <fullName evidence="7">NAD(P)-dependent alcohol dehydrogenase</fullName>
        <ecNumber evidence="7">1.1.-.-</ecNumber>
    </submittedName>
</protein>